<evidence type="ECO:0000256" key="3">
    <source>
        <dbReference type="ARBA" id="ARBA00012601"/>
    </source>
</evidence>
<keyword evidence="7" id="KW-0119">Carbohydrate metabolism</keyword>
<keyword evidence="6" id="KW-0136">Cellulose degradation</keyword>
<dbReference type="InterPro" id="IPR018087">
    <property type="entry name" value="Glyco_hydro_5_CS"/>
</dbReference>
<evidence type="ECO:0000313" key="14">
    <source>
        <dbReference type="Proteomes" id="UP000886653"/>
    </source>
</evidence>
<proteinExistence type="inferred from homology"/>
<name>A0A9P6NPZ7_9BASI</name>
<comment type="similarity">
    <text evidence="2 10">Belongs to the glycosyl hydrolase 5 (cellulase A) family.</text>
</comment>
<dbReference type="SUPFAM" id="SSF51445">
    <property type="entry name" value="(Trans)glycosidases"/>
    <property type="match status" value="1"/>
</dbReference>
<evidence type="ECO:0000256" key="5">
    <source>
        <dbReference type="ARBA" id="ARBA00022801"/>
    </source>
</evidence>
<evidence type="ECO:0000313" key="13">
    <source>
        <dbReference type="EMBL" id="KAG0147470.1"/>
    </source>
</evidence>
<evidence type="ECO:0000256" key="2">
    <source>
        <dbReference type="ARBA" id="ARBA00005641"/>
    </source>
</evidence>
<protein>
    <recommendedName>
        <fullName evidence="3">cellulase</fullName>
        <ecNumber evidence="3">3.2.1.4</ecNumber>
    </recommendedName>
</protein>
<accession>A0A9P6NPZ7</accession>
<evidence type="ECO:0000256" key="7">
    <source>
        <dbReference type="ARBA" id="ARBA00023277"/>
    </source>
</evidence>
<dbReference type="FunFam" id="3.20.20.80:FF:000124">
    <property type="entry name" value="Exported cellulase"/>
    <property type="match status" value="1"/>
</dbReference>
<dbReference type="GO" id="GO:0030245">
    <property type="term" value="P:cellulose catabolic process"/>
    <property type="evidence" value="ECO:0007669"/>
    <property type="project" value="UniProtKB-KW"/>
</dbReference>
<dbReference type="InterPro" id="IPR001547">
    <property type="entry name" value="Glyco_hydro_5"/>
</dbReference>
<dbReference type="InterPro" id="IPR017853">
    <property type="entry name" value="GH"/>
</dbReference>
<feature type="region of interest" description="Disordered" evidence="11">
    <location>
        <begin position="1"/>
        <end position="32"/>
    </location>
</feature>
<evidence type="ECO:0000256" key="6">
    <source>
        <dbReference type="ARBA" id="ARBA00023001"/>
    </source>
</evidence>
<dbReference type="EC" id="3.2.1.4" evidence="3"/>
<keyword evidence="4" id="KW-0732">Signal</keyword>
<dbReference type="AlphaFoldDB" id="A0A9P6NPZ7"/>
<dbReference type="Pfam" id="PF00150">
    <property type="entry name" value="Cellulase"/>
    <property type="match status" value="1"/>
</dbReference>
<dbReference type="Proteomes" id="UP000886653">
    <property type="component" value="Unassembled WGS sequence"/>
</dbReference>
<feature type="compositionally biased region" description="Polar residues" evidence="11">
    <location>
        <begin position="12"/>
        <end position="22"/>
    </location>
</feature>
<evidence type="ECO:0000256" key="11">
    <source>
        <dbReference type="SAM" id="MobiDB-lite"/>
    </source>
</evidence>
<evidence type="ECO:0000256" key="1">
    <source>
        <dbReference type="ARBA" id="ARBA00000966"/>
    </source>
</evidence>
<keyword evidence="9" id="KW-0624">Polysaccharide degradation</keyword>
<dbReference type="Gene3D" id="3.20.20.80">
    <property type="entry name" value="Glycosidases"/>
    <property type="match status" value="1"/>
</dbReference>
<evidence type="ECO:0000256" key="10">
    <source>
        <dbReference type="RuleBase" id="RU361153"/>
    </source>
</evidence>
<sequence length="345" mass="38083">MQKRANEKSPLVGTTRNETSATHHGPKKLPRMNGVNMAGLEFGIWTNGEKNGNPSVQPPIDQIQHFVPEGVNLFRFPFGWQYLQPIIKGALDPTQLATLDKYVNATIEKRSFAVIDLHNYGRRDGKIVGQSDLGADALVDLWTKLALHYKNRRHVIFGVMNEPHDLESKSWISVVQQVVTAIRNAGAHNYILMPGNNWSHLKTFAEDYNGGMSSIKNPSGSTKGLIFEIHQYFDSDGSGTTKECNQDHLNELTSVVTLLKKDDRQALITEMGGGNTKSCADVITKFVTEVDKNYPTIAGSAIWSAGAISPDSPLIVTIKVGNTWQDQMNFNAVKAVRSSKKPAPQ</sequence>
<dbReference type="PANTHER" id="PTHR34142">
    <property type="entry name" value="ENDO-BETA-1,4-GLUCANASE A"/>
    <property type="match status" value="1"/>
</dbReference>
<dbReference type="EMBL" id="MU167247">
    <property type="protein sequence ID" value="KAG0147470.1"/>
    <property type="molecule type" value="Genomic_DNA"/>
</dbReference>
<gene>
    <name evidence="13" type="ORF">CROQUDRAFT_61622</name>
</gene>
<evidence type="ECO:0000256" key="9">
    <source>
        <dbReference type="ARBA" id="ARBA00023326"/>
    </source>
</evidence>
<comment type="caution">
    <text evidence="13">The sequence shown here is derived from an EMBL/GenBank/DDBJ whole genome shotgun (WGS) entry which is preliminary data.</text>
</comment>
<keyword evidence="8 10" id="KW-0326">Glycosidase</keyword>
<evidence type="ECO:0000256" key="4">
    <source>
        <dbReference type="ARBA" id="ARBA00022729"/>
    </source>
</evidence>
<dbReference type="GO" id="GO:0008810">
    <property type="term" value="F:cellulase activity"/>
    <property type="evidence" value="ECO:0007669"/>
    <property type="project" value="UniProtKB-EC"/>
</dbReference>
<dbReference type="PANTHER" id="PTHR34142:SF1">
    <property type="entry name" value="GLYCOSIDE HYDROLASE FAMILY 5 DOMAIN-CONTAINING PROTEIN"/>
    <property type="match status" value="1"/>
</dbReference>
<keyword evidence="14" id="KW-1185">Reference proteome</keyword>
<dbReference type="OrthoDB" id="5823761at2759"/>
<keyword evidence="5 10" id="KW-0378">Hydrolase</keyword>
<evidence type="ECO:0000259" key="12">
    <source>
        <dbReference type="Pfam" id="PF00150"/>
    </source>
</evidence>
<organism evidence="13 14">
    <name type="scientific">Cronartium quercuum f. sp. fusiforme G11</name>
    <dbReference type="NCBI Taxonomy" id="708437"/>
    <lineage>
        <taxon>Eukaryota</taxon>
        <taxon>Fungi</taxon>
        <taxon>Dikarya</taxon>
        <taxon>Basidiomycota</taxon>
        <taxon>Pucciniomycotina</taxon>
        <taxon>Pucciniomycetes</taxon>
        <taxon>Pucciniales</taxon>
        <taxon>Coleosporiaceae</taxon>
        <taxon>Cronartium</taxon>
    </lineage>
</organism>
<evidence type="ECO:0000256" key="8">
    <source>
        <dbReference type="ARBA" id="ARBA00023295"/>
    </source>
</evidence>
<reference evidence="13" key="1">
    <citation type="submission" date="2013-11" db="EMBL/GenBank/DDBJ databases">
        <title>Genome sequence of the fusiform rust pathogen reveals effectors for host alternation and coevolution with pine.</title>
        <authorList>
            <consortium name="DOE Joint Genome Institute"/>
            <person name="Smith K."/>
            <person name="Pendleton A."/>
            <person name="Kubisiak T."/>
            <person name="Anderson C."/>
            <person name="Salamov A."/>
            <person name="Aerts A."/>
            <person name="Riley R."/>
            <person name="Clum A."/>
            <person name="Lindquist E."/>
            <person name="Ence D."/>
            <person name="Campbell M."/>
            <person name="Kronenberg Z."/>
            <person name="Feau N."/>
            <person name="Dhillon B."/>
            <person name="Hamelin R."/>
            <person name="Burleigh J."/>
            <person name="Smith J."/>
            <person name="Yandell M."/>
            <person name="Nelson C."/>
            <person name="Grigoriev I."/>
            <person name="Davis J."/>
        </authorList>
    </citation>
    <scope>NUCLEOTIDE SEQUENCE</scope>
    <source>
        <strain evidence="13">G11</strain>
    </source>
</reference>
<feature type="domain" description="Glycoside hydrolase family 5" evidence="12">
    <location>
        <begin position="52"/>
        <end position="302"/>
    </location>
</feature>
<dbReference type="PROSITE" id="PS00659">
    <property type="entry name" value="GLYCOSYL_HYDROL_F5"/>
    <property type="match status" value="1"/>
</dbReference>
<comment type="catalytic activity">
    <reaction evidence="1">
        <text>Endohydrolysis of (1-&gt;4)-beta-D-glucosidic linkages in cellulose, lichenin and cereal beta-D-glucans.</text>
        <dbReference type="EC" id="3.2.1.4"/>
    </reaction>
</comment>